<dbReference type="AlphaFoldDB" id="A0A8S0WKE4"/>
<feature type="compositionally biased region" description="Low complexity" evidence="1">
    <location>
        <begin position="84"/>
        <end position="99"/>
    </location>
</feature>
<proteinExistence type="predicted"/>
<dbReference type="Proteomes" id="UP000467700">
    <property type="component" value="Unassembled WGS sequence"/>
</dbReference>
<protein>
    <submittedName>
        <fullName evidence="2">Uncharacterized protein</fullName>
    </submittedName>
</protein>
<gene>
    <name evidence="2" type="ORF">AAE3_LOCUS1559</name>
</gene>
<sequence length="252" mass="27312">MAALPSFVELMASLGLEQRAAPSRPEQSPSPPPPSSPDSPRIASRGAPTKSSSNPSLRETATRHRVSRFSPYSPVVSFTRRRGSLSSVSSSDFDSSPLSATFSIPPRPTATRPRKYRNKLTVTTYESSSDLAADTPISTYVRRKTPGTSPTSPTFHRDSGYESSSPTPMPFSIPSLPVLLPHSASSESFPDTTTSDSDSVDIGRSMQSTPLADITEGTNYYRYIRRRTGTRISTPPRSARSEHHPGTDSIVH</sequence>
<feature type="compositionally biased region" description="Basic and acidic residues" evidence="1">
    <location>
        <begin position="239"/>
        <end position="252"/>
    </location>
</feature>
<feature type="region of interest" description="Disordered" evidence="1">
    <location>
        <begin position="15"/>
        <end position="213"/>
    </location>
</feature>
<accession>A0A8S0WKE4</accession>
<reference evidence="2 3" key="1">
    <citation type="submission" date="2020-01" db="EMBL/GenBank/DDBJ databases">
        <authorList>
            <person name="Gupta K D."/>
        </authorList>
    </citation>
    <scope>NUCLEOTIDE SEQUENCE [LARGE SCALE GENOMIC DNA]</scope>
</reference>
<name>A0A8S0WKE4_CYCAE</name>
<feature type="region of interest" description="Disordered" evidence="1">
    <location>
        <begin position="226"/>
        <end position="252"/>
    </location>
</feature>
<keyword evidence="3" id="KW-1185">Reference proteome</keyword>
<dbReference type="EMBL" id="CACVBS010000024">
    <property type="protein sequence ID" value="CAA7259522.1"/>
    <property type="molecule type" value="Genomic_DNA"/>
</dbReference>
<feature type="compositionally biased region" description="Polar residues" evidence="1">
    <location>
        <begin position="120"/>
        <end position="130"/>
    </location>
</feature>
<organism evidence="2 3">
    <name type="scientific">Cyclocybe aegerita</name>
    <name type="common">Black poplar mushroom</name>
    <name type="synonym">Agrocybe aegerita</name>
    <dbReference type="NCBI Taxonomy" id="1973307"/>
    <lineage>
        <taxon>Eukaryota</taxon>
        <taxon>Fungi</taxon>
        <taxon>Dikarya</taxon>
        <taxon>Basidiomycota</taxon>
        <taxon>Agaricomycotina</taxon>
        <taxon>Agaricomycetes</taxon>
        <taxon>Agaricomycetidae</taxon>
        <taxon>Agaricales</taxon>
        <taxon>Agaricineae</taxon>
        <taxon>Bolbitiaceae</taxon>
        <taxon>Cyclocybe</taxon>
    </lineage>
</organism>
<comment type="caution">
    <text evidence="2">The sequence shown here is derived from an EMBL/GenBank/DDBJ whole genome shotgun (WGS) entry which is preliminary data.</text>
</comment>
<feature type="compositionally biased region" description="Pro residues" evidence="1">
    <location>
        <begin position="28"/>
        <end position="37"/>
    </location>
</feature>
<evidence type="ECO:0000313" key="2">
    <source>
        <dbReference type="EMBL" id="CAA7259522.1"/>
    </source>
</evidence>
<evidence type="ECO:0000313" key="3">
    <source>
        <dbReference type="Proteomes" id="UP000467700"/>
    </source>
</evidence>
<feature type="compositionally biased region" description="Polar residues" evidence="1">
    <location>
        <begin position="49"/>
        <end position="59"/>
    </location>
</feature>
<feature type="compositionally biased region" description="Low complexity" evidence="1">
    <location>
        <begin position="185"/>
        <end position="197"/>
    </location>
</feature>
<dbReference type="OrthoDB" id="3233824at2759"/>
<evidence type="ECO:0000256" key="1">
    <source>
        <dbReference type="SAM" id="MobiDB-lite"/>
    </source>
</evidence>